<dbReference type="AlphaFoldDB" id="A0A6V7IAC1"/>
<sequence>MNTNPPISDSKDISMNEDKQEIADEEREKMLNQENEKHNASEVAIVGAVSTAAADDSPSSEPRKIKIPIGGIKMPGFCRTTRSREINSKDEVNNKQSNDGAVGCSDAEVGILDAMKRPLVHVLYSIRRNKLEGELAGSGVATAGLASVETLGDIGDKGHDGVDEAAMETIKLDDDSGQNEDDNGKLSRARAVLMNFVSIMRDNRFVTATILTVLLAIIVIISIACAGPRRLLVQPLKDGKYMEAVTGCGPVQGILEDGGFAFRGIPYALPPVDDLRWRPAKPIEIIEHCWNGTYLAHNSSNSCYQRSTVGDISGDEDCLYLDIFTPQVRYDTPLPVVVMIGAESLSGGSPGVMQPSAKLARVRDMVFVRPNFRLGIFGFLATKPLTKTNEFLTSGNYGLSDVILALKWVQLNIQNFGGDKNSVTIWGHRAGGTIVTALLAASDLKNKSLFSRAWISSPSVVLPVRSLDIDERLTEPFLNAINCNDARCLRSKSPMEIMQSVPEHWYNIPDNDGLPISHKSPQSAPNKHQWLVVDGIIIKDNIYETLKQQGLLVKTVMGTTAHSAMPTDFINSTINNDTQIERIIKESLLGNLGVSDEAIKLYNLTHKIEALASMISDIRVICPIYNLTNNIIPQNNVSFYVATQPRHGHLADIDSDVAAILGLYTLKTPEEKRHQSAIQQLFNQFVWHNRIIDPANDSLNSYGITNNKTGRKTIIVGQDILLQYGYSHCDYWIQHNFVPNYARVD</sequence>
<evidence type="ECO:0000313" key="5">
    <source>
        <dbReference type="EMBL" id="CAD1536018.1"/>
    </source>
</evidence>
<evidence type="ECO:0000256" key="1">
    <source>
        <dbReference type="ARBA" id="ARBA00023180"/>
    </source>
</evidence>
<evidence type="ECO:0000259" key="4">
    <source>
        <dbReference type="Pfam" id="PF00135"/>
    </source>
</evidence>
<keyword evidence="1" id="KW-0325">Glycoprotein</keyword>
<evidence type="ECO:0000256" key="3">
    <source>
        <dbReference type="SAM" id="Phobius"/>
    </source>
</evidence>
<gene>
    <name evidence="5" type="ORF">BBRV_LOCUS18566</name>
</gene>
<keyword evidence="3" id="KW-0812">Transmembrane</keyword>
<feature type="compositionally biased region" description="Basic and acidic residues" evidence="2">
    <location>
        <begin position="9"/>
        <end position="22"/>
    </location>
</feature>
<proteinExistence type="predicted"/>
<dbReference type="PANTHER" id="PTHR11559">
    <property type="entry name" value="CARBOXYLESTERASE"/>
    <property type="match status" value="1"/>
</dbReference>
<keyword evidence="3" id="KW-0472">Membrane</keyword>
<feature type="transmembrane region" description="Helical" evidence="3">
    <location>
        <begin position="205"/>
        <end position="224"/>
    </location>
</feature>
<dbReference type="PROSITE" id="PS00941">
    <property type="entry name" value="CARBOXYLESTERASE_B_2"/>
    <property type="match status" value="1"/>
</dbReference>
<feature type="region of interest" description="Disordered" evidence="2">
    <location>
        <begin position="1"/>
        <end position="22"/>
    </location>
</feature>
<dbReference type="InterPro" id="IPR019819">
    <property type="entry name" value="Carboxylesterase_B_CS"/>
</dbReference>
<dbReference type="Pfam" id="PF00135">
    <property type="entry name" value="COesterase"/>
    <property type="match status" value="1"/>
</dbReference>
<dbReference type="EMBL" id="CADCXW020000003">
    <property type="protein sequence ID" value="CAD1536018.1"/>
    <property type="molecule type" value="Genomic_DNA"/>
</dbReference>
<dbReference type="InterPro" id="IPR050309">
    <property type="entry name" value="Type-B_Carboxylest/Lipase"/>
</dbReference>
<dbReference type="InterPro" id="IPR029058">
    <property type="entry name" value="AB_hydrolase_fold"/>
</dbReference>
<dbReference type="InterPro" id="IPR002018">
    <property type="entry name" value="CarbesteraseB"/>
</dbReference>
<name>A0A6V7IAC1_9HYME</name>
<organism evidence="5">
    <name type="scientific">Bracon brevicornis</name>
    <dbReference type="NCBI Taxonomy" id="1563983"/>
    <lineage>
        <taxon>Eukaryota</taxon>
        <taxon>Metazoa</taxon>
        <taxon>Ecdysozoa</taxon>
        <taxon>Arthropoda</taxon>
        <taxon>Hexapoda</taxon>
        <taxon>Insecta</taxon>
        <taxon>Pterygota</taxon>
        <taxon>Neoptera</taxon>
        <taxon>Endopterygota</taxon>
        <taxon>Hymenoptera</taxon>
        <taxon>Apocrita</taxon>
        <taxon>Ichneumonoidea</taxon>
        <taxon>Braconidae</taxon>
        <taxon>Braconinae</taxon>
        <taxon>Bracon</taxon>
    </lineage>
</organism>
<reference evidence="5" key="1">
    <citation type="submission" date="2020-07" db="EMBL/GenBank/DDBJ databases">
        <authorList>
            <person name="Ferguson B K."/>
        </authorList>
    </citation>
    <scope>NUCLEOTIDE SEQUENCE</scope>
    <source>
        <strain evidence="5">L06</strain>
    </source>
</reference>
<keyword evidence="3" id="KW-1133">Transmembrane helix</keyword>
<protein>
    <recommendedName>
        <fullName evidence="4">Carboxylesterase type B domain-containing protein</fullName>
    </recommendedName>
</protein>
<feature type="domain" description="Carboxylesterase type B" evidence="4">
    <location>
        <begin position="246"/>
        <end position="686"/>
    </location>
</feature>
<accession>A0A6V7IAC1</accession>
<dbReference type="Gene3D" id="3.40.50.1820">
    <property type="entry name" value="alpha/beta hydrolase"/>
    <property type="match status" value="1"/>
</dbReference>
<dbReference type="SUPFAM" id="SSF53474">
    <property type="entry name" value="alpha/beta-Hydrolases"/>
    <property type="match status" value="1"/>
</dbReference>
<evidence type="ECO:0000256" key="2">
    <source>
        <dbReference type="SAM" id="MobiDB-lite"/>
    </source>
</evidence>